<dbReference type="OrthoDB" id="9806939at2"/>
<dbReference type="InterPro" id="IPR051909">
    <property type="entry name" value="MFP_Cation_Efflux"/>
</dbReference>
<evidence type="ECO:0000256" key="2">
    <source>
        <dbReference type="ARBA" id="ARBA00022448"/>
    </source>
</evidence>
<evidence type="ECO:0000256" key="3">
    <source>
        <dbReference type="SAM" id="Coils"/>
    </source>
</evidence>
<comment type="caution">
    <text evidence="7">The sequence shown here is derived from an EMBL/GenBank/DDBJ whole genome shotgun (WGS) entry which is preliminary data.</text>
</comment>
<dbReference type="GO" id="GO:0060003">
    <property type="term" value="P:copper ion export"/>
    <property type="evidence" value="ECO:0007669"/>
    <property type="project" value="TreeGrafter"/>
</dbReference>
<keyword evidence="3" id="KW-0175">Coiled coil</keyword>
<dbReference type="GO" id="GO:0030313">
    <property type="term" value="C:cell envelope"/>
    <property type="evidence" value="ECO:0007669"/>
    <property type="project" value="TreeGrafter"/>
</dbReference>
<evidence type="ECO:0000313" key="7">
    <source>
        <dbReference type="EMBL" id="PVH26444.1"/>
    </source>
</evidence>
<comment type="similarity">
    <text evidence="1">Belongs to the membrane fusion protein (MFP) (TC 8.A.1) family.</text>
</comment>
<dbReference type="GO" id="GO:0015679">
    <property type="term" value="P:plasma membrane copper ion transport"/>
    <property type="evidence" value="ECO:0007669"/>
    <property type="project" value="TreeGrafter"/>
</dbReference>
<evidence type="ECO:0000313" key="8">
    <source>
        <dbReference type="Proteomes" id="UP000245627"/>
    </source>
</evidence>
<dbReference type="Gene3D" id="2.40.50.100">
    <property type="match status" value="1"/>
</dbReference>
<dbReference type="GO" id="GO:0022857">
    <property type="term" value="F:transmembrane transporter activity"/>
    <property type="evidence" value="ECO:0007669"/>
    <property type="project" value="InterPro"/>
</dbReference>
<dbReference type="Proteomes" id="UP000245627">
    <property type="component" value="Unassembled WGS sequence"/>
</dbReference>
<accession>A0A2T8HLX9</accession>
<dbReference type="InterPro" id="IPR058647">
    <property type="entry name" value="BSH_CzcB-like"/>
</dbReference>
<dbReference type="InterPro" id="IPR006143">
    <property type="entry name" value="RND_pump_MFP"/>
</dbReference>
<dbReference type="FunFam" id="2.40.30.170:FF:000010">
    <property type="entry name" value="Efflux RND transporter periplasmic adaptor subunit"/>
    <property type="match status" value="1"/>
</dbReference>
<evidence type="ECO:0000259" key="6">
    <source>
        <dbReference type="Pfam" id="PF25973"/>
    </source>
</evidence>
<feature type="signal peptide" evidence="4">
    <location>
        <begin position="1"/>
        <end position="23"/>
    </location>
</feature>
<keyword evidence="2" id="KW-0813">Transport</keyword>
<evidence type="ECO:0000259" key="5">
    <source>
        <dbReference type="Pfam" id="PF25954"/>
    </source>
</evidence>
<feature type="domain" description="CzcB-like barrel-sandwich hybrid" evidence="6">
    <location>
        <begin position="88"/>
        <end position="220"/>
    </location>
</feature>
<dbReference type="SUPFAM" id="SSF111369">
    <property type="entry name" value="HlyD-like secretion proteins"/>
    <property type="match status" value="1"/>
</dbReference>
<feature type="domain" description="CusB-like beta-barrel" evidence="5">
    <location>
        <begin position="223"/>
        <end position="299"/>
    </location>
</feature>
<name>A0A2T8HLX9_9SPHI</name>
<proteinExistence type="inferred from homology"/>
<dbReference type="Pfam" id="PF25973">
    <property type="entry name" value="BSH_CzcB"/>
    <property type="match status" value="1"/>
</dbReference>
<dbReference type="PANTHER" id="PTHR30097:SF4">
    <property type="entry name" value="SLR6042 PROTEIN"/>
    <property type="match status" value="1"/>
</dbReference>
<dbReference type="AlphaFoldDB" id="A0A2T8HLX9"/>
<evidence type="ECO:0000256" key="4">
    <source>
        <dbReference type="SAM" id="SignalP"/>
    </source>
</evidence>
<feature type="chain" id="PRO_5015570275" evidence="4">
    <location>
        <begin position="24"/>
        <end position="372"/>
    </location>
</feature>
<dbReference type="Gene3D" id="2.40.420.20">
    <property type="match status" value="1"/>
</dbReference>
<dbReference type="Pfam" id="PF25954">
    <property type="entry name" value="Beta-barrel_RND_2"/>
    <property type="match status" value="1"/>
</dbReference>
<dbReference type="InterPro" id="IPR058792">
    <property type="entry name" value="Beta-barrel_RND_2"/>
</dbReference>
<dbReference type="EMBL" id="QDKG01000001">
    <property type="protein sequence ID" value="PVH26444.1"/>
    <property type="molecule type" value="Genomic_DNA"/>
</dbReference>
<keyword evidence="4" id="KW-0732">Signal</keyword>
<gene>
    <name evidence="7" type="ORF">DC487_02160</name>
</gene>
<dbReference type="GO" id="GO:0016020">
    <property type="term" value="C:membrane"/>
    <property type="evidence" value="ECO:0007669"/>
    <property type="project" value="InterPro"/>
</dbReference>
<dbReference type="Gene3D" id="2.40.30.170">
    <property type="match status" value="1"/>
</dbReference>
<dbReference type="NCBIfam" id="TIGR01730">
    <property type="entry name" value="RND_mfp"/>
    <property type="match status" value="1"/>
</dbReference>
<keyword evidence="8" id="KW-1185">Reference proteome</keyword>
<reference evidence="7 8" key="1">
    <citation type="submission" date="2018-04" db="EMBL/GenBank/DDBJ databases">
        <title>Sphingobacterium cortibacter sp. nov.</title>
        <authorList>
            <person name="Li Y."/>
        </authorList>
    </citation>
    <scope>NUCLEOTIDE SEQUENCE [LARGE SCALE GENOMIC DNA]</scope>
    <source>
        <strain evidence="7 8">2c-3</strain>
    </source>
</reference>
<dbReference type="PANTHER" id="PTHR30097">
    <property type="entry name" value="CATION EFFLUX SYSTEM PROTEIN CUSB"/>
    <property type="match status" value="1"/>
</dbReference>
<feature type="coiled-coil region" evidence="3">
    <location>
        <begin position="117"/>
        <end position="175"/>
    </location>
</feature>
<sequence>MTFSTMNKHITHYLILASMALSACGSTTSTNGENEQMPDSTQSYCLNEQLRGSTAILEVLERPVTEQLALSGKIAYNENDLVAFQSLLVGTVDQVRFELGDFVRKGQVLATVKSNDIQDLVQQRRSLQSQIQLLKNQLQTKQELLEDGLASKPEVLEVENELATARIELDRVTQSLQLFRAEGSGTFQILAPKDGYIIQKAISAGQSITEDNEPLFSISNLKQVWVMVNIYARNLRFVNTGDAVKVRTVAYPDQLYTGKIDKIYHVFDNEEHVLKARVVLENQNLNLMPGLSADIIIDRKSSAEKAFAIPNAAKVFSNNKEYVVIYKGDCQLEVRQITQIASNEEYTYVKERFAPDEKVIGSNALLIFEQLK</sequence>
<organism evidence="7 8">
    <name type="scientific">Sphingobacterium corticibacter</name>
    <dbReference type="NCBI Taxonomy" id="2171749"/>
    <lineage>
        <taxon>Bacteria</taxon>
        <taxon>Pseudomonadati</taxon>
        <taxon>Bacteroidota</taxon>
        <taxon>Sphingobacteriia</taxon>
        <taxon>Sphingobacteriales</taxon>
        <taxon>Sphingobacteriaceae</taxon>
        <taxon>Sphingobacterium</taxon>
    </lineage>
</organism>
<evidence type="ECO:0000256" key="1">
    <source>
        <dbReference type="ARBA" id="ARBA00009477"/>
    </source>
</evidence>
<protein>
    <submittedName>
        <fullName evidence="7">Efflux RND transporter periplasmic adaptor subunit</fullName>
    </submittedName>
</protein>